<sequence length="155" mass="18385">MVVLLIRIMLICLSWSTIFFLPIKSIKRFLPVTLFSSIILLIETLLANSHKWWKVKGGAKASTNNALTFIFGPFFVGNLWVFHLTYGKFWLYSLLNVFNDLMLAFPLNRFFEKFNLYKLKRFKPKHLFLTAFSYSLLNYLFQFFIEGKSPKKYNQ</sequence>
<accession>A0AAW6SZT8</accession>
<reference evidence="2" key="1">
    <citation type="submission" date="2023-03" db="EMBL/GenBank/DDBJ databases">
        <title>Bacterial isolates from washroom surfaces on a university campus.</title>
        <authorList>
            <person name="Holman D.B."/>
            <person name="Gzyl K.E."/>
            <person name="Taheri A.E."/>
        </authorList>
    </citation>
    <scope>NUCLEOTIDE SEQUENCE</scope>
    <source>
        <strain evidence="2">RD03</strain>
    </source>
</reference>
<dbReference type="AlphaFoldDB" id="A0AAW6SZT8"/>
<dbReference type="EMBL" id="JAROYP010000012">
    <property type="protein sequence ID" value="MDH5163005.1"/>
    <property type="molecule type" value="Genomic_DNA"/>
</dbReference>
<comment type="caution">
    <text evidence="2">The sequence shown here is derived from an EMBL/GenBank/DDBJ whole genome shotgun (WGS) entry which is preliminary data.</text>
</comment>
<feature type="transmembrane region" description="Helical" evidence="1">
    <location>
        <begin position="127"/>
        <end position="145"/>
    </location>
</feature>
<gene>
    <name evidence="2" type="ORF">P5X88_18905</name>
</gene>
<feature type="transmembrane region" description="Helical" evidence="1">
    <location>
        <begin position="5"/>
        <end position="23"/>
    </location>
</feature>
<dbReference type="RefSeq" id="WP_278898874.1">
    <property type="nucleotide sequence ID" value="NZ_JALCJN010000115.1"/>
</dbReference>
<feature type="transmembrane region" description="Helical" evidence="1">
    <location>
        <begin position="66"/>
        <end position="83"/>
    </location>
</feature>
<proteinExistence type="predicted"/>
<feature type="transmembrane region" description="Helical" evidence="1">
    <location>
        <begin position="89"/>
        <end position="107"/>
    </location>
</feature>
<keyword evidence="1" id="KW-1133">Transmembrane helix</keyword>
<evidence type="ECO:0000313" key="3">
    <source>
        <dbReference type="Proteomes" id="UP001159179"/>
    </source>
</evidence>
<keyword evidence="1" id="KW-0472">Membrane</keyword>
<dbReference type="Proteomes" id="UP001159179">
    <property type="component" value="Unassembled WGS sequence"/>
</dbReference>
<name>A0AAW6SZT8_9BACI</name>
<evidence type="ECO:0000313" key="2">
    <source>
        <dbReference type="EMBL" id="MDH5163005.1"/>
    </source>
</evidence>
<organism evidence="2 3">
    <name type="scientific">Heyndrickxia oleronia</name>
    <dbReference type="NCBI Taxonomy" id="38875"/>
    <lineage>
        <taxon>Bacteria</taxon>
        <taxon>Bacillati</taxon>
        <taxon>Bacillota</taxon>
        <taxon>Bacilli</taxon>
        <taxon>Bacillales</taxon>
        <taxon>Bacillaceae</taxon>
        <taxon>Heyndrickxia</taxon>
    </lineage>
</organism>
<keyword evidence="1" id="KW-0812">Transmembrane</keyword>
<evidence type="ECO:0000256" key="1">
    <source>
        <dbReference type="SAM" id="Phobius"/>
    </source>
</evidence>
<protein>
    <submittedName>
        <fullName evidence="2">Uncharacterized protein</fullName>
    </submittedName>
</protein>
<feature type="transmembrane region" description="Helical" evidence="1">
    <location>
        <begin position="29"/>
        <end position="46"/>
    </location>
</feature>